<keyword evidence="3 6" id="KW-1133">Transmembrane helix</keyword>
<protein>
    <recommendedName>
        <fullName evidence="9">Major facilitator superfamily (MFS) profile domain-containing protein</fullName>
    </recommendedName>
</protein>
<proteinExistence type="predicted"/>
<dbReference type="Gene3D" id="1.20.1250.20">
    <property type="entry name" value="MFS general substrate transporter like domains"/>
    <property type="match status" value="1"/>
</dbReference>
<feature type="transmembrane region" description="Helical" evidence="6">
    <location>
        <begin position="248"/>
        <end position="267"/>
    </location>
</feature>
<feature type="transmembrane region" description="Helical" evidence="6">
    <location>
        <begin position="433"/>
        <end position="455"/>
    </location>
</feature>
<evidence type="ECO:0000256" key="1">
    <source>
        <dbReference type="ARBA" id="ARBA00004141"/>
    </source>
</evidence>
<organism evidence="7 8">
    <name type="scientific">Cryomyces antarcticus</name>
    <dbReference type="NCBI Taxonomy" id="329879"/>
    <lineage>
        <taxon>Eukaryota</taxon>
        <taxon>Fungi</taxon>
        <taxon>Dikarya</taxon>
        <taxon>Ascomycota</taxon>
        <taxon>Pezizomycotina</taxon>
        <taxon>Dothideomycetes</taxon>
        <taxon>Dothideomycetes incertae sedis</taxon>
        <taxon>Cryomyces</taxon>
    </lineage>
</organism>
<dbReference type="Proteomes" id="UP001357485">
    <property type="component" value="Unassembled WGS sequence"/>
</dbReference>
<gene>
    <name evidence="7" type="ORF">LTR16_002526</name>
</gene>
<dbReference type="PANTHER" id="PTHR23502">
    <property type="entry name" value="MAJOR FACILITATOR SUPERFAMILY"/>
    <property type="match status" value="1"/>
</dbReference>
<keyword evidence="2 6" id="KW-0812">Transmembrane</keyword>
<dbReference type="SUPFAM" id="SSF103473">
    <property type="entry name" value="MFS general substrate transporter"/>
    <property type="match status" value="1"/>
</dbReference>
<evidence type="ECO:0000313" key="8">
    <source>
        <dbReference type="Proteomes" id="UP001357485"/>
    </source>
</evidence>
<evidence type="ECO:0000256" key="4">
    <source>
        <dbReference type="ARBA" id="ARBA00023136"/>
    </source>
</evidence>
<feature type="compositionally biased region" description="Acidic residues" evidence="5">
    <location>
        <begin position="99"/>
        <end position="109"/>
    </location>
</feature>
<evidence type="ECO:0000256" key="3">
    <source>
        <dbReference type="ARBA" id="ARBA00022989"/>
    </source>
</evidence>
<feature type="transmembrane region" description="Helical" evidence="6">
    <location>
        <begin position="360"/>
        <end position="386"/>
    </location>
</feature>
<comment type="caution">
    <text evidence="7">The sequence shown here is derived from an EMBL/GenBank/DDBJ whole genome shotgun (WGS) entry which is preliminary data.</text>
</comment>
<feature type="region of interest" description="Disordered" evidence="5">
    <location>
        <begin position="16"/>
        <end position="110"/>
    </location>
</feature>
<feature type="transmembrane region" description="Helical" evidence="6">
    <location>
        <begin position="324"/>
        <end position="348"/>
    </location>
</feature>
<reference evidence="7 8" key="1">
    <citation type="submission" date="2023-08" db="EMBL/GenBank/DDBJ databases">
        <title>Black Yeasts Isolated from many extreme environments.</title>
        <authorList>
            <person name="Coleine C."/>
            <person name="Stajich J.E."/>
            <person name="Selbmann L."/>
        </authorList>
    </citation>
    <scope>NUCLEOTIDE SEQUENCE [LARGE SCALE GENOMIC DNA]</scope>
    <source>
        <strain evidence="7 8">CCFEE 536</strain>
    </source>
</reference>
<dbReference type="EMBL" id="JAVRRA010016614">
    <property type="protein sequence ID" value="KAK5201474.1"/>
    <property type="molecule type" value="Genomic_DNA"/>
</dbReference>
<evidence type="ECO:0000256" key="2">
    <source>
        <dbReference type="ARBA" id="ARBA00022692"/>
    </source>
</evidence>
<feature type="compositionally biased region" description="Basic and acidic residues" evidence="5">
    <location>
        <begin position="68"/>
        <end position="98"/>
    </location>
</feature>
<feature type="transmembrane region" description="Helical" evidence="6">
    <location>
        <begin position="500"/>
        <end position="521"/>
    </location>
</feature>
<feature type="transmembrane region" description="Helical" evidence="6">
    <location>
        <begin position="407"/>
        <end position="427"/>
    </location>
</feature>
<feature type="transmembrane region" description="Helical" evidence="6">
    <location>
        <begin position="176"/>
        <end position="195"/>
    </location>
</feature>
<evidence type="ECO:0000313" key="7">
    <source>
        <dbReference type="EMBL" id="KAK5201474.1"/>
    </source>
</evidence>
<accession>A0ABR0LPH8</accession>
<dbReference type="PANTHER" id="PTHR23502:SF47">
    <property type="entry name" value="MAJOR FACILITATOR SUPERFAMILY (MFS) PROFILE DOMAIN-CONTAINING PROTEIN-RELATED"/>
    <property type="match status" value="1"/>
</dbReference>
<dbReference type="InterPro" id="IPR036259">
    <property type="entry name" value="MFS_trans_sf"/>
</dbReference>
<keyword evidence="4 6" id="KW-0472">Membrane</keyword>
<evidence type="ECO:0008006" key="9">
    <source>
        <dbReference type="Google" id="ProtNLM"/>
    </source>
</evidence>
<feature type="transmembrane region" description="Helical" evidence="6">
    <location>
        <begin position="467"/>
        <end position="494"/>
    </location>
</feature>
<name>A0ABR0LPH8_9PEZI</name>
<evidence type="ECO:0000256" key="6">
    <source>
        <dbReference type="SAM" id="Phobius"/>
    </source>
</evidence>
<evidence type="ECO:0000256" key="5">
    <source>
        <dbReference type="SAM" id="MobiDB-lite"/>
    </source>
</evidence>
<comment type="subcellular location">
    <subcellularLocation>
        <location evidence="1">Membrane</location>
        <topology evidence="1">Multi-pass membrane protein</topology>
    </subcellularLocation>
</comment>
<keyword evidence="8" id="KW-1185">Reference proteome</keyword>
<feature type="compositionally biased region" description="Basic and acidic residues" evidence="5">
    <location>
        <begin position="45"/>
        <end position="57"/>
    </location>
</feature>
<sequence>MQSYLQYRRFRTAVIAQRERDHGKAVGPRTYKQDAPSPNSSEASHATDDHRDLEKAEGSTTGFPEGVRPGELRHAPEGEESIRKEEEATLEDNLRGSESEDDDPDDDPDLAQAALSRISTIESNRSAGTALGMVMTGIQVRKRSTREGGEGQVFVVGYEGENDPMNPHNWGITRRICATLMVASIGFVVGLASAIDASAVSEAAKEFGVSEVVESLATVFANAAFTGPLMGPVMGGFIVQSSLVSWRWVEWVTLITSGLVFGLVILFQPETYPPILLKWKASHLRAVTGDDRYKAEVEIRMEPFIHRLKRALYRPFLLTSREPIIILIALYLTVIYIVLFTFLDGYTYIFTEIHGTSEGITGLCFLGIVVGLFGASALVPLIYKWAKRDLQKIKEQGGDRLPPEFRLWFAMLGGAFAIPISLFWMGWTSYPSISIWSPLAASALFGYGILCIFISSYQYVIDSYESFAASALVAVTLIRYIAAGGMAVVGIPFYKNMGVQYTLTIMACISALLVPLPYVFYKYGHQIRRHSKYAIKVRSESK</sequence>